<evidence type="ECO:0000256" key="1">
    <source>
        <dbReference type="ARBA" id="ARBA00022617"/>
    </source>
</evidence>
<dbReference type="GO" id="GO:0020037">
    <property type="term" value="F:heme binding"/>
    <property type="evidence" value="ECO:0007669"/>
    <property type="project" value="InterPro"/>
</dbReference>
<evidence type="ECO:0000313" key="7">
    <source>
        <dbReference type="EMBL" id="SBT09093.1"/>
    </source>
</evidence>
<dbReference type="SUPFAM" id="SSF110296">
    <property type="entry name" value="Oligoxyloglucan reducing end-specific cellobiohydrolase"/>
    <property type="match status" value="1"/>
</dbReference>
<feature type="signal peptide" evidence="5">
    <location>
        <begin position="1"/>
        <end position="25"/>
    </location>
</feature>
<name>A0A1A8XYH0_9PROT</name>
<dbReference type="CDD" id="cd15482">
    <property type="entry name" value="Sialidase_non-viral"/>
    <property type="match status" value="1"/>
</dbReference>
<proteinExistence type="predicted"/>
<dbReference type="SUPFAM" id="SSF46626">
    <property type="entry name" value="Cytochrome c"/>
    <property type="match status" value="1"/>
</dbReference>
<protein>
    <recommendedName>
        <fullName evidence="6">Cytochrome c domain-containing protein</fullName>
    </recommendedName>
</protein>
<evidence type="ECO:0000259" key="6">
    <source>
        <dbReference type="PROSITE" id="PS51007"/>
    </source>
</evidence>
<dbReference type="STRING" id="1860102.ACCAA_670027"/>
<reference evidence="7 8" key="1">
    <citation type="submission" date="2016-06" db="EMBL/GenBank/DDBJ databases">
        <authorList>
            <person name="Kjaerup R.B."/>
            <person name="Dalgaard T.S."/>
            <person name="Juul-Madsen H.R."/>
        </authorList>
    </citation>
    <scope>NUCLEOTIDE SEQUENCE [LARGE SCALE GENOMIC DNA]</scope>
    <source>
        <strain evidence="7">3</strain>
    </source>
</reference>
<accession>A0A1A8XYH0</accession>
<dbReference type="Gene3D" id="1.10.760.10">
    <property type="entry name" value="Cytochrome c-like domain"/>
    <property type="match status" value="1"/>
</dbReference>
<evidence type="ECO:0000313" key="8">
    <source>
        <dbReference type="Proteomes" id="UP000199169"/>
    </source>
</evidence>
<evidence type="ECO:0000256" key="4">
    <source>
        <dbReference type="PROSITE-ProRule" id="PRU00433"/>
    </source>
</evidence>
<dbReference type="EMBL" id="FLQX01000146">
    <property type="protein sequence ID" value="SBT09093.1"/>
    <property type="molecule type" value="Genomic_DNA"/>
</dbReference>
<dbReference type="InterPro" id="IPR015943">
    <property type="entry name" value="WD40/YVTN_repeat-like_dom_sf"/>
</dbReference>
<sequence>MKTFALSVVRCLTALLFVVPPAAVAAPDLGRIFALAPSNGSDGVLAATREGLYLVQPDGRLTLRAKRDGGFLALAIDPSDANMLYGSGQSGGLLRSNDGGNHWQRQSQAGPESFTLLTVSPIDGKRLYAVADGVYRSSDSGRTWTRSGDAPDKLMNISASPGGLYAGTEGGLRFSSDDGASWRPASMLRIPVTMVSAEPDGTLYSFQFGQGFLKAHEPELAWTPLANTFGGQAILVMARNGNQLFAATHIGKLFVSADDGRSWQAISRPRGPESAAEKRGEKLFAGNCQTCHGAAGIGEAPQFGKSLQGLAPALDDSAHAWHHSDQQLQNTILKGSPVPNSRMVAFEGRLSPSDAEDLVAYMKSLWNERALRCQGAKHMNPGCMTH</sequence>
<dbReference type="InterPro" id="IPR009056">
    <property type="entry name" value="Cyt_c-like_dom"/>
</dbReference>
<dbReference type="Proteomes" id="UP000199169">
    <property type="component" value="Unassembled WGS sequence"/>
</dbReference>
<dbReference type="GO" id="GO:0009055">
    <property type="term" value="F:electron transfer activity"/>
    <property type="evidence" value="ECO:0007669"/>
    <property type="project" value="InterPro"/>
</dbReference>
<dbReference type="InterPro" id="IPR036909">
    <property type="entry name" value="Cyt_c-like_dom_sf"/>
</dbReference>
<evidence type="ECO:0000256" key="3">
    <source>
        <dbReference type="ARBA" id="ARBA00023004"/>
    </source>
</evidence>
<keyword evidence="8" id="KW-1185">Reference proteome</keyword>
<feature type="chain" id="PRO_5008381909" description="Cytochrome c domain-containing protein" evidence="5">
    <location>
        <begin position="26"/>
        <end position="386"/>
    </location>
</feature>
<dbReference type="RefSeq" id="WP_186408633.1">
    <property type="nucleotide sequence ID" value="NZ_FLQX01000146.1"/>
</dbReference>
<keyword evidence="3 4" id="KW-0408">Iron</keyword>
<dbReference type="PANTHER" id="PTHR43739">
    <property type="entry name" value="XYLOGLUCANASE (EUROFUNG)"/>
    <property type="match status" value="1"/>
</dbReference>
<dbReference type="PANTHER" id="PTHR43739:SF5">
    <property type="entry name" value="EXO-ALPHA-SIALIDASE"/>
    <property type="match status" value="1"/>
</dbReference>
<dbReference type="Pfam" id="PF00034">
    <property type="entry name" value="Cytochrom_C"/>
    <property type="match status" value="1"/>
</dbReference>
<dbReference type="Gene3D" id="2.130.10.10">
    <property type="entry name" value="YVTN repeat-like/Quinoprotein amine dehydrogenase"/>
    <property type="match status" value="2"/>
</dbReference>
<dbReference type="GO" id="GO:0010411">
    <property type="term" value="P:xyloglucan metabolic process"/>
    <property type="evidence" value="ECO:0007669"/>
    <property type="project" value="TreeGrafter"/>
</dbReference>
<keyword evidence="1 4" id="KW-0349">Heme</keyword>
<dbReference type="PROSITE" id="PS51007">
    <property type="entry name" value="CYTC"/>
    <property type="match status" value="1"/>
</dbReference>
<evidence type="ECO:0000256" key="2">
    <source>
        <dbReference type="ARBA" id="ARBA00022723"/>
    </source>
</evidence>
<dbReference type="GO" id="GO:0046872">
    <property type="term" value="F:metal ion binding"/>
    <property type="evidence" value="ECO:0007669"/>
    <property type="project" value="UniProtKB-KW"/>
</dbReference>
<keyword evidence="2 4" id="KW-0479">Metal-binding</keyword>
<organism evidence="7 8">
    <name type="scientific">Candidatus Accumulibacter aalborgensis</name>
    <dbReference type="NCBI Taxonomy" id="1860102"/>
    <lineage>
        <taxon>Bacteria</taxon>
        <taxon>Pseudomonadati</taxon>
        <taxon>Pseudomonadota</taxon>
        <taxon>Betaproteobacteria</taxon>
        <taxon>Candidatus Accumulibacter</taxon>
    </lineage>
</organism>
<dbReference type="InterPro" id="IPR052025">
    <property type="entry name" value="Xyloglucanase_GH74"/>
</dbReference>
<dbReference type="AlphaFoldDB" id="A0A1A8XYH0"/>
<feature type="domain" description="Cytochrome c" evidence="6">
    <location>
        <begin position="275"/>
        <end position="366"/>
    </location>
</feature>
<evidence type="ECO:0000256" key="5">
    <source>
        <dbReference type="SAM" id="SignalP"/>
    </source>
</evidence>
<gene>
    <name evidence="7" type="ORF">ACCAA_670027</name>
</gene>
<keyword evidence="5" id="KW-0732">Signal</keyword>